<proteinExistence type="predicted"/>
<name>A0ACB9ANY9_9ASTR</name>
<evidence type="ECO:0000313" key="1">
    <source>
        <dbReference type="EMBL" id="KAI3711922.1"/>
    </source>
</evidence>
<reference evidence="2" key="1">
    <citation type="journal article" date="2022" name="Mol. Ecol. Resour.">
        <title>The genomes of chicory, endive, great burdock and yacon provide insights into Asteraceae palaeo-polyploidization history and plant inulin production.</title>
        <authorList>
            <person name="Fan W."/>
            <person name="Wang S."/>
            <person name="Wang H."/>
            <person name="Wang A."/>
            <person name="Jiang F."/>
            <person name="Liu H."/>
            <person name="Zhao H."/>
            <person name="Xu D."/>
            <person name="Zhang Y."/>
        </authorList>
    </citation>
    <scope>NUCLEOTIDE SEQUENCE [LARGE SCALE GENOMIC DNA]</scope>
    <source>
        <strain evidence="2">cv. Yunnan</strain>
    </source>
</reference>
<protein>
    <submittedName>
        <fullName evidence="1">Uncharacterized protein</fullName>
    </submittedName>
</protein>
<reference evidence="1 2" key="2">
    <citation type="journal article" date="2022" name="Mol. Ecol. Resour.">
        <title>The genomes of chicory, endive, great burdock and yacon provide insights into Asteraceae paleo-polyploidization history and plant inulin production.</title>
        <authorList>
            <person name="Fan W."/>
            <person name="Wang S."/>
            <person name="Wang H."/>
            <person name="Wang A."/>
            <person name="Jiang F."/>
            <person name="Liu H."/>
            <person name="Zhao H."/>
            <person name="Xu D."/>
            <person name="Zhang Y."/>
        </authorList>
    </citation>
    <scope>NUCLEOTIDE SEQUENCE [LARGE SCALE GENOMIC DNA]</scope>
    <source>
        <strain evidence="2">cv. Yunnan</strain>
        <tissue evidence="1">Leaves</tissue>
    </source>
</reference>
<organism evidence="1 2">
    <name type="scientific">Smallanthus sonchifolius</name>
    <dbReference type="NCBI Taxonomy" id="185202"/>
    <lineage>
        <taxon>Eukaryota</taxon>
        <taxon>Viridiplantae</taxon>
        <taxon>Streptophyta</taxon>
        <taxon>Embryophyta</taxon>
        <taxon>Tracheophyta</taxon>
        <taxon>Spermatophyta</taxon>
        <taxon>Magnoliopsida</taxon>
        <taxon>eudicotyledons</taxon>
        <taxon>Gunneridae</taxon>
        <taxon>Pentapetalae</taxon>
        <taxon>asterids</taxon>
        <taxon>campanulids</taxon>
        <taxon>Asterales</taxon>
        <taxon>Asteraceae</taxon>
        <taxon>Asteroideae</taxon>
        <taxon>Heliantheae alliance</taxon>
        <taxon>Millerieae</taxon>
        <taxon>Smallanthus</taxon>
    </lineage>
</organism>
<gene>
    <name evidence="1" type="ORF">L1987_70471</name>
</gene>
<dbReference type="Proteomes" id="UP001056120">
    <property type="component" value="Linkage Group LG24"/>
</dbReference>
<dbReference type="EMBL" id="CM042041">
    <property type="protein sequence ID" value="KAI3711922.1"/>
    <property type="molecule type" value="Genomic_DNA"/>
</dbReference>
<accession>A0ACB9ANY9</accession>
<evidence type="ECO:0000313" key="2">
    <source>
        <dbReference type="Proteomes" id="UP001056120"/>
    </source>
</evidence>
<sequence>MEAKKSSKDGVLSRHIGYIMLIQVFDRDSLIDILLELPLWVPKDEREELKRLEKLVNKYERGLILRVDCFEHRVVQQVTSGLQARRVKTVATAKYHMVAATDGAKFFTWVPSEYYDIRKQCEDCMCYDFSHMENLVSKKYVKDAPRVRDIDFVSCSHVVYQTMIMDWTRYLEAGIPHLLEDGINLVIRCSYKFMHYITHETTMAPPPSHLPRSSLTPGYRFHPTDEELVRYYLRRKVCRKPFRFQSVSETDFYKSETWELAGIR</sequence>
<comment type="caution">
    <text evidence="1">The sequence shown here is derived from an EMBL/GenBank/DDBJ whole genome shotgun (WGS) entry which is preliminary data.</text>
</comment>
<keyword evidence="2" id="KW-1185">Reference proteome</keyword>